<proteinExistence type="predicted"/>
<dbReference type="Proteomes" id="UP000070373">
    <property type="component" value="Unassembled WGS sequence"/>
</dbReference>
<dbReference type="AlphaFoldDB" id="A0A133UAG8"/>
<evidence type="ECO:0000313" key="2">
    <source>
        <dbReference type="Proteomes" id="UP000070373"/>
    </source>
</evidence>
<organism evidence="1 2">
    <name type="scientific">candidate division MSBL1 archaeon SCGC-AAA259E17</name>
    <dbReference type="NCBI Taxonomy" id="1698263"/>
    <lineage>
        <taxon>Archaea</taxon>
        <taxon>Methanobacteriati</taxon>
        <taxon>Methanobacteriota</taxon>
        <taxon>candidate division MSBL1</taxon>
    </lineage>
</organism>
<reference evidence="1 2" key="1">
    <citation type="journal article" date="2016" name="Sci. Rep.">
        <title>Metabolic traits of an uncultured archaeal lineage -MSBL1- from brine pools of the Red Sea.</title>
        <authorList>
            <person name="Mwirichia R."/>
            <person name="Alam I."/>
            <person name="Rashid M."/>
            <person name="Vinu M."/>
            <person name="Ba-Alawi W."/>
            <person name="Anthony Kamau A."/>
            <person name="Kamanda Ngugi D."/>
            <person name="Goker M."/>
            <person name="Klenk H.P."/>
            <person name="Bajic V."/>
            <person name="Stingl U."/>
        </authorList>
    </citation>
    <scope>NUCLEOTIDE SEQUENCE [LARGE SCALE GENOMIC DNA]</scope>
    <source>
        <strain evidence="1">SCGC-AAA259E17</strain>
    </source>
</reference>
<sequence length="127" mass="15099">MLEKRGVLKLLKITHFKLPKFGTPLSFRAEAKRSSKFFLFVNAESHPSFFREEPLTNWAGIMFVVVRWRGNRRRDRDLCFRPLLIKNPIFFICQENRISLGRIKNKGVEINLYTIPRRCVLCNLHHL</sequence>
<accession>A0A133UAG8</accession>
<evidence type="ECO:0000313" key="1">
    <source>
        <dbReference type="EMBL" id="KXA91158.1"/>
    </source>
</evidence>
<protein>
    <submittedName>
        <fullName evidence="1">Uncharacterized protein</fullName>
    </submittedName>
</protein>
<comment type="caution">
    <text evidence="1">The sequence shown here is derived from an EMBL/GenBank/DDBJ whole genome shotgun (WGS) entry which is preliminary data.</text>
</comment>
<name>A0A133UAG8_9EURY</name>
<dbReference type="EMBL" id="LHXN01000121">
    <property type="protein sequence ID" value="KXA91158.1"/>
    <property type="molecule type" value="Genomic_DNA"/>
</dbReference>
<keyword evidence="2" id="KW-1185">Reference proteome</keyword>
<gene>
    <name evidence="1" type="ORF">AKJ64_04920</name>
</gene>